<feature type="domain" description="DUF11" evidence="5">
    <location>
        <begin position="95"/>
        <end position="185"/>
    </location>
</feature>
<dbReference type="NCBIfam" id="TIGR04456">
    <property type="entry name" value="LruC_dom"/>
    <property type="match status" value="1"/>
</dbReference>
<dbReference type="InterPro" id="IPR033764">
    <property type="entry name" value="Sdr_B"/>
</dbReference>
<dbReference type="InterPro" id="IPR055354">
    <property type="entry name" value="DUF7507"/>
</dbReference>
<keyword evidence="2" id="KW-0964">Secreted</keyword>
<evidence type="ECO:0000313" key="11">
    <source>
        <dbReference type="Proteomes" id="UP000249396"/>
    </source>
</evidence>
<evidence type="ECO:0000256" key="1">
    <source>
        <dbReference type="ARBA" id="ARBA00004613"/>
    </source>
</evidence>
<evidence type="ECO:0000256" key="4">
    <source>
        <dbReference type="SAM" id="MobiDB-lite"/>
    </source>
</evidence>
<feature type="domain" description="SD-repeat containing protein B" evidence="7">
    <location>
        <begin position="1497"/>
        <end position="1569"/>
    </location>
</feature>
<dbReference type="Gene3D" id="2.60.40.10">
    <property type="entry name" value="Immunoglobulins"/>
    <property type="match status" value="12"/>
</dbReference>
<feature type="domain" description="SD-repeat containing protein B" evidence="7">
    <location>
        <begin position="894"/>
        <end position="1012"/>
    </location>
</feature>
<name>A0A2W4R669_9GAMM</name>
<reference evidence="10 11" key="1">
    <citation type="journal article" date="2018" name="Aquat. Microb. Ecol.">
        <title>Gammaproteobacterial methanotrophs dominate.</title>
        <authorList>
            <person name="Rissanen A.J."/>
            <person name="Saarenheimo J."/>
            <person name="Tiirola M."/>
            <person name="Peura S."/>
            <person name="Aalto S.L."/>
            <person name="Karvinen A."/>
            <person name="Nykanen H."/>
        </authorList>
    </citation>
    <scope>NUCLEOTIDE SEQUENCE [LARGE SCALE GENOMIC DNA]</scope>
    <source>
        <strain evidence="10">AMbin10</strain>
    </source>
</reference>
<feature type="domain" description="SD-repeat containing protein B" evidence="7">
    <location>
        <begin position="776"/>
        <end position="886"/>
    </location>
</feature>
<keyword evidence="3" id="KW-0732">Signal</keyword>
<dbReference type="Pfam" id="PF24346">
    <property type="entry name" value="DUF7507"/>
    <property type="match status" value="1"/>
</dbReference>
<evidence type="ECO:0000259" key="9">
    <source>
        <dbReference type="Pfam" id="PF24346"/>
    </source>
</evidence>
<dbReference type="InterPro" id="IPR047589">
    <property type="entry name" value="DUF11_rpt"/>
</dbReference>
<protein>
    <recommendedName>
        <fullName evidence="12">DUF11 domain-containing protein</fullName>
    </recommendedName>
</protein>
<dbReference type="EMBL" id="QJPH01000317">
    <property type="protein sequence ID" value="PZN78486.1"/>
    <property type="molecule type" value="Genomic_DNA"/>
</dbReference>
<evidence type="ECO:0008006" key="12">
    <source>
        <dbReference type="Google" id="ProtNLM"/>
    </source>
</evidence>
<evidence type="ECO:0000259" key="6">
    <source>
        <dbReference type="Pfam" id="PF16130"/>
    </source>
</evidence>
<dbReference type="PANTHER" id="PTHR23303:SF15">
    <property type="entry name" value="COLOSSIN-A"/>
    <property type="match status" value="1"/>
</dbReference>
<dbReference type="NCBIfam" id="TIGR01451">
    <property type="entry name" value="B_ant_repeat"/>
    <property type="match status" value="3"/>
</dbReference>
<proteinExistence type="predicted"/>
<dbReference type="Pfam" id="PF16130">
    <property type="entry name" value="DUF4842"/>
    <property type="match status" value="1"/>
</dbReference>
<accession>A0A2W4R669</accession>
<dbReference type="Pfam" id="PF20009">
    <property type="entry name" value="GEVED"/>
    <property type="match status" value="1"/>
</dbReference>
<feature type="compositionally biased region" description="Polar residues" evidence="4">
    <location>
        <begin position="2340"/>
        <end position="2351"/>
    </location>
</feature>
<dbReference type="PANTHER" id="PTHR23303">
    <property type="entry name" value="CARBOXYPEPTIDASE REGULATORY REGION-CONTAINING"/>
    <property type="match status" value="1"/>
</dbReference>
<feature type="domain" description="SD-repeat containing protein B" evidence="7">
    <location>
        <begin position="1942"/>
        <end position="2055"/>
    </location>
</feature>
<dbReference type="InterPro" id="IPR032295">
    <property type="entry name" value="DUF4842"/>
</dbReference>
<feature type="domain" description="DUF7507" evidence="9">
    <location>
        <begin position="212"/>
        <end position="256"/>
    </location>
</feature>
<feature type="domain" description="SD-repeat containing protein B" evidence="7">
    <location>
        <begin position="2190"/>
        <end position="2289"/>
    </location>
</feature>
<evidence type="ECO:0000259" key="7">
    <source>
        <dbReference type="Pfam" id="PF17210"/>
    </source>
</evidence>
<dbReference type="InterPro" id="IPR045474">
    <property type="entry name" value="GEVED"/>
</dbReference>
<feature type="domain" description="GEVED" evidence="8">
    <location>
        <begin position="2378"/>
        <end position="2452"/>
    </location>
</feature>
<comment type="subcellular location">
    <subcellularLocation>
        <location evidence="1">Secreted</location>
    </subcellularLocation>
</comment>
<dbReference type="Proteomes" id="UP000249396">
    <property type="component" value="Unassembled WGS sequence"/>
</dbReference>
<dbReference type="Pfam" id="PF17210">
    <property type="entry name" value="SdrD_B"/>
    <property type="match status" value="11"/>
</dbReference>
<dbReference type="InterPro" id="IPR031025">
    <property type="entry name" value="LruC_dom"/>
</dbReference>
<dbReference type="SUPFAM" id="SSF117074">
    <property type="entry name" value="Hypothetical protein PA1324"/>
    <property type="match status" value="12"/>
</dbReference>
<feature type="region of interest" description="Disordered" evidence="4">
    <location>
        <begin position="2330"/>
        <end position="2351"/>
    </location>
</feature>
<evidence type="ECO:0000259" key="8">
    <source>
        <dbReference type="Pfam" id="PF20009"/>
    </source>
</evidence>
<comment type="caution">
    <text evidence="10">The sequence shown here is derived from an EMBL/GenBank/DDBJ whole genome shotgun (WGS) entry which is preliminary data.</text>
</comment>
<feature type="domain" description="SD-repeat containing protein B" evidence="7">
    <location>
        <begin position="1819"/>
        <end position="1932"/>
    </location>
</feature>
<feature type="domain" description="DUF4842" evidence="6">
    <location>
        <begin position="2882"/>
        <end position="3080"/>
    </location>
</feature>
<feature type="domain" description="SD-repeat containing protein B" evidence="7">
    <location>
        <begin position="1163"/>
        <end position="1240"/>
    </location>
</feature>
<feature type="domain" description="SD-repeat containing protein B" evidence="7">
    <location>
        <begin position="1019"/>
        <end position="1102"/>
    </location>
</feature>
<evidence type="ECO:0000256" key="2">
    <source>
        <dbReference type="ARBA" id="ARBA00022525"/>
    </source>
</evidence>
<feature type="domain" description="SD-repeat containing protein B" evidence="7">
    <location>
        <begin position="1657"/>
        <end position="1730"/>
    </location>
</feature>
<evidence type="ECO:0000256" key="3">
    <source>
        <dbReference type="ARBA" id="ARBA00022729"/>
    </source>
</evidence>
<evidence type="ECO:0000259" key="5">
    <source>
        <dbReference type="Pfam" id="PF01345"/>
    </source>
</evidence>
<dbReference type="InterPro" id="IPR013783">
    <property type="entry name" value="Ig-like_fold"/>
</dbReference>
<dbReference type="Gene3D" id="2.60.40.740">
    <property type="match status" value="1"/>
</dbReference>
<dbReference type="GO" id="GO:0005576">
    <property type="term" value="C:extracellular region"/>
    <property type="evidence" value="ECO:0007669"/>
    <property type="project" value="UniProtKB-SubCell"/>
</dbReference>
<dbReference type="InterPro" id="IPR001434">
    <property type="entry name" value="OmcB-like_DUF11"/>
</dbReference>
<dbReference type="Pfam" id="PF01345">
    <property type="entry name" value="DUF11"/>
    <property type="match status" value="1"/>
</dbReference>
<organism evidence="10 11">
    <name type="scientific">Candidatus Methylumidiphilus alinenensis</name>
    <dbReference type="NCBI Taxonomy" id="2202197"/>
    <lineage>
        <taxon>Bacteria</taxon>
        <taxon>Pseudomonadati</taxon>
        <taxon>Pseudomonadota</taxon>
        <taxon>Gammaproteobacteria</taxon>
        <taxon>Methylococcales</taxon>
        <taxon>Candidatus Methylumidiphilus</taxon>
    </lineage>
</organism>
<sequence>MVGSAQTTAATFTTSTRTAKWSFVNPLPAGSTGQLQLSVKFPTGITANGATAVNSASMSATGATTVTSNAVTVTATSTNAWTLSKTRLSGGTGAAMSQDVVYQIQACPNSSNVNLANVIVTDTLPVGATFVSASNSGSYASGIVTWNIGAPTAAAGCNTVYLDIQYPSSAFSVGQTVTNTATLTGSVPVVSGSGSITPLTASISHSLSAAAPNKTVTKKVSNSTPLVGQSVTYDFDTTNTGNVALNNFSIVDNIPPQLNVTQINSGYSYYNITPTLAIEYQTNTNLNWTPVKGFPLTLGSSSTNVAVSSLNLATGVYITALRYTYLTLPTAFKATGSSMGPGFVATLLATDWNGNTVSPGNIITNTGAYSYSYNGTPGNGTSTVTLTVAQPSTQTTDPNAVPKLDKVVSGTSTVLPGSTVTYQLTLNNASNAGSALINPVLGDLLDPGLTYVANSATVSTRPTGMPNPTVETLANYNNTGRTLLRFRWDGASAYSLPPNTSAVLKFNVTVNTGTLPGSIANVADLLSYGNSAITTSSCYTPMPVDTYDLNANGNKTETLCASKSSGATITVGITAAMQSVMLVKGQLDANNRQYPSNGTTVAGGSLLYTLQVSNVGNVPMTHTQVIDILPYVGDTGVLDPQNRVSAWRPNLTAPVVAPAGVIVYYSNQTNPCRAELGYSPAGCTSPNWTTNPPADITTVQALKFDFGSIVVNPLDMLQLSWPMRAPIGAPTNGAIAWNSFGYVATRSDNAVALLATEPNKVGVAVQPPTPPVYSGFVWLDSNGNGLQDPAETGLNGVRVDLYQSNGVQVDSTITTSNGSGNPGYYQFSNLVPGNFYVLFYPPVGYGVTKENAGSNAALNSAVDPSSNTTSVTALTWGQIYSYGDMGLQVSTTGSIGNYVWFDRNGNGIQDESTADGINGVVVKAYSTSNPNTPAATTVTANDVNNNPGFYQIKGLAPGTYYLVFTKPSGATFTLQDVSGSDQVESDVNPTTGQTATFSLVAGQYDASWDAGIILPTGTASLGEWVWLDTNNNGVYEPFGGEPGINNVRVNLYEDTDGNGVFTPGIDQYYSTSTTYTSGGYPGYYSFTGLPAGAFIVQIDPMNFVSGQPLAGLIASTSITNPNSGQLNGNAGYLLSGYGAVSKAVTLSISPVLTDDFGFTATYSIGNRVFRDDGTGGGVVDDGIQNGGELGIAGVAVDVYLSAGGSPSGAPVASAQTTDASGYYRFDGLPAGNYVVVVNQSGSPVLNGLVSSSGYSSNFALAGDLTDHGIDTPLTQGSVLPGGIASLPVTLAVGGQPLGESLGLTAYGLDGPNGDGGDNLVVDFGFTPSYSLGNRVFRDDGTGGGIMNNGKQDGGEPGISGVSVKLFQSDASGNPTGSQLAAQVTDTNGYYRFDGLTAGNYVVIVDQAGSPVLSQMFNSTGSSSNFGLGGDLLDHGIDTPMASGTVVPGGIMTAMASLGAGSEPTGEAIGSSGAGLNGPNTDAADNLVGDFGFVPTFSLGNRIWMDNGAGNGTANDGILNGGEPAVPAGVTMQLLDSSGVNVVATTATDASGFYRFDGLQAGIYTVRVADANFASGGLLAGYKLSAGYFPDVSAITSNNHNHGQTVGGHVVSPAVTLGVSNPIGDVDGSQPTAAAKNGPNGDAYDNLLVDFGFTPVYSLGNRLWIDNGAGGGVANDGILNGTEPPVSAGVTVELLDGTATNLIASTTTDASGYYRFDQLVGGSYVVRIADANFIVGGKLLGYSPSIGYFSDVSSSGQTANNRNHGHSTNNHVTSQIVTLGLSNPASEVDAVQPTSASQNGTTGDVGDNLLVDFGFTPAYSLGDYVWFDTNQDGIQQPDERGIAGVTVNLYAGDGVTLLQTSQTDGSGNYLFEGLAGGNYVIGFVKPAGYQFSPQNQGTGTLQDSFDSDADVNTGKTAIVTLSGAKSPTNDAGLYLSNGAKPANIIDWVWYDTNRDGLQSTGENGLAGVTVNLWDGGHTKVLASTVSDGQGGYEFTGLAAGTYTVQFVPPTGYSFTVYETGNGSHSGSDSEAALATGLTTPITLSAGQNLTTVDAGLYLTGTNTGTNGAIIGNKVWYDTNNNGVQDAGEPGVPGVTVFLYAADGVTWLAETQTDATGAYGFGGLAAGAYNLEFLQFNSLYTFSPQSQGASITLDSDADQTNGWVGGVTVNAGQARTDVDVGMVIANALPLSAGNSVWLDGNHNFQFDSGEGLANAQVVLYDGLGDEMARLSSTAADANYLFTGLGQGSYRVEINKTSLPVNASEIADPDAVLDSTTDLVNLAANLTTVDFGYSTLIDFGDLPNSYATLLGNNGPRHGISGIYLGAGITDAESDGQPMADASGDNTNGSTPNDEQGVSMTDLWVSGQNAVIKVTASAAGVLSAWADWNNNGAFDANENFISGQALTAGLNSLTVALPASAVAGQVAVRFRATNATGQGGESPTGQASNGEVEDYFTTLYAPNMVGSIAGEVRNDTKGDGNLAAGYAGLAGATVGLYTDPNGDGNPSDGTLQASIVTDSSGLYSFVKLLPGNYVVMETNPITVPVFVSTNDAVGTNNDLIPVVLASGNLTVTGRDFLDYQIPPIGTTSGTGNMTPASGGGLISGAGGSGSSGGSGGPVVSIPLTDGVSSPQCAGSINLLKNATAQQLEGLRENNGGQLVFGFTLDEANSGSENAQSEGVALNESLTSLTLTFNDGSQQSYSITNGSCQTETYSLLTPAGGTTRNPTYTLIGNEPTNIWRGGAQNAIQNTVDSTLQCNISASLGSVTAATLNVNFLQTDVALGDPEAFYDCTGPTQLTLLNAADTLFVDNYAPGQALAPAMALTNPAQAPDPMAVVSWNSFPSSGTYYIAAYEDQYNLYKNGTPATDYDFNDAVVAYQVKFGLNSSNQVVQIAGNAYLLARGAAYSHDWHLRIGLPSAVSTTATCTTTLNTSPQTSFGCNAKDLNPAAYPILSSGTVDVVVFGNTLSIFPNTEHTDYRKTFTNTLWGDTYLQGPRSSFTINLNQPTDLAKIAAAPFDPYLYVWNTKQSVQLYQVNPAITDNQGNPYGLLIPSGWRWSYEQQDVRTAYPKLSGFIGSQGTSSVNWYSSPKTNLVFPLPAGWDW</sequence>
<gene>
    <name evidence="10" type="ORF">DM484_12830</name>
</gene>
<evidence type="ECO:0000313" key="10">
    <source>
        <dbReference type="EMBL" id="PZN78486.1"/>
    </source>
</evidence>
<dbReference type="InterPro" id="IPR051417">
    <property type="entry name" value="SDr/BOS_complex"/>
</dbReference>
<feature type="domain" description="SD-repeat containing protein B" evidence="7">
    <location>
        <begin position="2068"/>
        <end position="2180"/>
    </location>
</feature>
<feature type="domain" description="SD-repeat containing protein B" evidence="7">
    <location>
        <begin position="1330"/>
        <end position="1409"/>
    </location>
</feature>